<organism evidence="2 3">
    <name type="scientific">Sphaerobolus stellatus (strain SS14)</name>
    <dbReference type="NCBI Taxonomy" id="990650"/>
    <lineage>
        <taxon>Eukaryota</taxon>
        <taxon>Fungi</taxon>
        <taxon>Dikarya</taxon>
        <taxon>Basidiomycota</taxon>
        <taxon>Agaricomycotina</taxon>
        <taxon>Agaricomycetes</taxon>
        <taxon>Phallomycetidae</taxon>
        <taxon>Geastrales</taxon>
        <taxon>Sphaerobolaceae</taxon>
        <taxon>Sphaerobolus</taxon>
    </lineage>
</organism>
<dbReference type="HOGENOM" id="CLU_1107701_0_0_1"/>
<name>A0A0C9TNJ5_SPHS4</name>
<proteinExistence type="predicted"/>
<keyword evidence="3" id="KW-1185">Reference proteome</keyword>
<dbReference type="AlphaFoldDB" id="A0A0C9TNJ5"/>
<dbReference type="OrthoDB" id="3065467at2759"/>
<feature type="compositionally biased region" description="Polar residues" evidence="1">
    <location>
        <begin position="35"/>
        <end position="49"/>
    </location>
</feature>
<evidence type="ECO:0000256" key="1">
    <source>
        <dbReference type="SAM" id="MobiDB-lite"/>
    </source>
</evidence>
<accession>A0A0C9TNJ5</accession>
<gene>
    <name evidence="2" type="ORF">M422DRAFT_53330</name>
</gene>
<evidence type="ECO:0000313" key="2">
    <source>
        <dbReference type="EMBL" id="KIJ31598.1"/>
    </source>
</evidence>
<feature type="region of interest" description="Disordered" evidence="1">
    <location>
        <begin position="16"/>
        <end position="52"/>
    </location>
</feature>
<evidence type="ECO:0000313" key="3">
    <source>
        <dbReference type="Proteomes" id="UP000054279"/>
    </source>
</evidence>
<dbReference type="EMBL" id="KN837240">
    <property type="protein sequence ID" value="KIJ31598.1"/>
    <property type="molecule type" value="Genomic_DNA"/>
</dbReference>
<protein>
    <submittedName>
        <fullName evidence="2">Unplaced genomic scaffold SPHSTscaffold_165, whole genome shotgun sequence</fullName>
    </submittedName>
</protein>
<sequence length="251" mass="27212">MAAATGSGLGSSLYSLEGPSHSIQDGDIGMPDDTNFVQPNLDSIPTPSTRESRPICSITCRVPIPVIDLLPMAPPTPLDEGGIEHVEVDGSDDSNILEILEPQQSLTRVHLQLPKTITTKTNQFGVYWKYVDRPTYEPDGLLILEELGVGNDTATNNENPSDSEDCKMGSQPTHYPFPNTSQSLLSSWYFGSRSGERSAADFNELCKLISDARFQPQEVQDFTAAKRDACIDRYSELEDGGTIGGGGGGWQ</sequence>
<reference evidence="2 3" key="1">
    <citation type="submission" date="2014-06" db="EMBL/GenBank/DDBJ databases">
        <title>Evolutionary Origins and Diversification of the Mycorrhizal Mutualists.</title>
        <authorList>
            <consortium name="DOE Joint Genome Institute"/>
            <consortium name="Mycorrhizal Genomics Consortium"/>
            <person name="Kohler A."/>
            <person name="Kuo A."/>
            <person name="Nagy L.G."/>
            <person name="Floudas D."/>
            <person name="Copeland A."/>
            <person name="Barry K.W."/>
            <person name="Cichocki N."/>
            <person name="Veneault-Fourrey C."/>
            <person name="LaButti K."/>
            <person name="Lindquist E.A."/>
            <person name="Lipzen A."/>
            <person name="Lundell T."/>
            <person name="Morin E."/>
            <person name="Murat C."/>
            <person name="Riley R."/>
            <person name="Ohm R."/>
            <person name="Sun H."/>
            <person name="Tunlid A."/>
            <person name="Henrissat B."/>
            <person name="Grigoriev I.V."/>
            <person name="Hibbett D.S."/>
            <person name="Martin F."/>
        </authorList>
    </citation>
    <scope>NUCLEOTIDE SEQUENCE [LARGE SCALE GENOMIC DNA]</scope>
    <source>
        <strain evidence="2 3">SS14</strain>
    </source>
</reference>
<dbReference type="Proteomes" id="UP000054279">
    <property type="component" value="Unassembled WGS sequence"/>
</dbReference>